<sequence>MEVVSVTKNAIKKIVFVPRFAKQLCVQLQRDVAAILSPYFSTDGLVVRALEFAAKQEHVMDFTRLRALGSLFSMLNQAVRNLLSYNHSHPDFPLQQDQLDRFVPRALVYSLLWSFAGDGRLKTRSDLGDFLRGITTIPLPPSNVAIIDYEVGGPGGDWAPWAHRVPQIEVETHKVAAPDVVVPTLDTVRHESLLYTWLAEHKPLVLCGPPGSGKTMTLFSALRSLPDMEFDFALTNVPEPLDCHCCHQVVGLNFSSATTPELLLKTFDHYCEYRRTPNGIVLSPIQLGKWLVLFCDEINLPDMDKYGTQRVISFLRQIVEHGGFYRTTDQAWVKLERIQFVGACNPPTDPGRKPLSHRFLRHVPIVYVDYPGETSLKQIYGTFNRAMLRLIPALKPYAEPLTAAMVEFYLLSQDHFTQDMQPHYVYSPRELTRWVRGICEAIRPLETLTVEGMVRLWAHEGLRLFQDRLVADGERQWTDDHIDMVALKHFPNIQRDRALERPILYSNWLSKDYIPVDREELRDYVKARLKVFYEEELDVPLVLFNEVLDHVLRIDRIFRQPQGHLLLIGVSGAGKTTLSRFVAWMNGLTVFQIKVHNKYTAADFDEDLRQVLRRSGCKDEKMCFILDESNVLDSGFLERMNTLLANGEVPGLFEGDDFTTLMTQCKEGSQREGLMLDSNEELYKWFTGQVMKNLHVVFTMNPSSEGLKDRAATSPALFNRCVLNWFGDWSDEALYQVGREFTVKLDMDRPNYLVPDYFPAAFPTLKMPPNHRDALVNAFVYVHQTLHKANTKLAKRGGHIATITPRHFLDFINHYVKLFTEKQAELEEQQLHLNVGLQKIHETVEQVEELQKSLALKSQELEAKNQAANAKLKEMLKDQQEAEKKKVQSQEIQGQLIKQEEAITIKRTSVMDDLMQVEPAVVEAQQAVKSIRKQHLVEVRSMGNPPLLVKLALESICLLLGESATDWKSIRSVILRDNFITTIVNFETDRITLWRAVKSIKRQHLVEVRSMSNPPALVKMALESICLLLGEPAPDWRAIRSVIIRENFIYTIVNFSTENLADDIRNKMKNKYLANPDYNFEMVNRASHACGPMVKWAIAQINYADMLKRVEPLRNELRSLEEAAEENKAKAEETNSVIAQLEQSIAAYKEEYANLVSQAQAIKAHLSAVQAKVDRSIALLQSLGSERRRWEDSSETFRNQMATIAGDVLLASAFLSYAGNPSVPYFFLISIQSYQGYYDQQYRQNLFNNWCTHLQQASIQFRPDLARTEYLSSADERLRWQANSLPSDDLCTENAIMLKRFNRYPLIIDPSGQATEYIMNEYKEKKITKTSFLDDSFRKNLESALRFGNPLLVQDVESYDPILNPVLNREVRKTGGRVLITLGDQDIDLSPSFCIFLSTRDPTVEFPPDICSRVTFVNFTVTRSSLQSQCLNQVLKAERPDIDEKRSDLLKLQGEFHVRLRQLEKSLLQALNDSKGRILDDDSVIGTLEQLKHEASEISRKMEETDRVMAEVETVSQQYLPLSQACSSIYFTLEGLHQVHFLYQYALQFFLDMYNDVLTNNVHLTGILDYSERLSIITADLFQTVYNRVTRGVLHQDRLIFVLLLCKIYLRGQSTGEPNFEHEFNHFLRGKEGILPGQPTIRMAKLNPDQLEGATALSKLPAFRTLQAKLDALQEEFVEWLESNSPEEHVPQLWEEDKPHTKVGVAMHRLLVVQAFRPDRVIAAARQVVDAILGTQFTHAAEQELDLAASVDNEVKSQTPVLMCSVPGYDASGRVDDLAAELGRTISSIAIGSAEGFSQAERAINSAAKTGRWVMLKNVHLAPQWLVQLEKKLHTLQPHQSFRLFLTLEIHPKVPVNLLRASRVTVSAHRMMQPPGERARLYFLLAWFHAIVQERLRYCPLGWAKHYEFTESDLRVACDTLDTWIDTVAMGRTNLPPEKVPWDALGLLLGQCIYGGKIDNEFDQRLLNSFLSKLFTAQSFEPDFALVSGMEEEGQHSIAMPEGIRRDQFLSWVESLADRQNPAWLGLPNNAEKVLLTTRGKLGLVVSFNLLYGVELLAKLLKMQLLEDDDDEVAYVASSSEEEAIAADRKDGRPAWMRTLHSSALTWLRLVPQGLTILRRTVDNIKDPLYRYFEREVNVGAKLLQVVRKDLEDVILICKGEKKQTNYHRNMLSDLAKGIFPGHWRRYTVPQGCTVIQWITDFSDRVKQLQKISAASISGGAGALRSLAVWMGGLFNPEAYITATRQHVAQANGWSLEELALRVAVVEEQSQDMGGFGVTGLKLQGAECVSPTRLRLASTITTDLPLLSLSWVKTSESEKSPGKLITLPVYLNWMRTELLFTVDFELANPSIQEHSFYEKGVALLCSTSLG</sequence>
<feature type="coiled-coil region" evidence="2">
    <location>
        <begin position="1103"/>
        <end position="1165"/>
    </location>
</feature>
<reference evidence="4 5" key="1">
    <citation type="submission" date="2022-01" db="EMBL/GenBank/DDBJ databases">
        <title>A chromosomal length assembly of Cordylochernes scorpioides.</title>
        <authorList>
            <person name="Zeh D."/>
            <person name="Zeh J."/>
        </authorList>
    </citation>
    <scope>NUCLEOTIDE SEQUENCE [LARGE SCALE GENOMIC DNA]</scope>
    <source>
        <strain evidence="4">IN4F17</strain>
        <tissue evidence="4">Whole Body</tissue>
    </source>
</reference>
<dbReference type="PANTHER" id="PTHR46532">
    <property type="entry name" value="MALE FERTILITY FACTOR KL5"/>
    <property type="match status" value="1"/>
</dbReference>
<feature type="coiled-coil region" evidence="2">
    <location>
        <begin position="840"/>
        <end position="893"/>
    </location>
</feature>
<comment type="similarity">
    <text evidence="1">Belongs to the dynein heavy chain family.</text>
</comment>
<dbReference type="Gene3D" id="6.10.140.1060">
    <property type="match status" value="1"/>
</dbReference>
<evidence type="ECO:0000313" key="5">
    <source>
        <dbReference type="Proteomes" id="UP001235939"/>
    </source>
</evidence>
<feature type="domain" description="AAA+ ATPase" evidence="3">
    <location>
        <begin position="200"/>
        <end position="369"/>
    </location>
</feature>
<evidence type="ECO:0000256" key="1">
    <source>
        <dbReference type="ARBA" id="ARBA00008887"/>
    </source>
</evidence>
<dbReference type="Pfam" id="PF18198">
    <property type="entry name" value="AAA_lid_11"/>
    <property type="match status" value="1"/>
</dbReference>
<dbReference type="InterPro" id="IPR024743">
    <property type="entry name" value="Dynein_HC_stalk"/>
</dbReference>
<dbReference type="Gene3D" id="1.10.472.130">
    <property type="match status" value="1"/>
</dbReference>
<dbReference type="Pfam" id="PF12780">
    <property type="entry name" value="AAA_8"/>
    <property type="match status" value="1"/>
</dbReference>
<dbReference type="CDD" id="cd00009">
    <property type="entry name" value="AAA"/>
    <property type="match status" value="2"/>
</dbReference>
<dbReference type="Pfam" id="PF18199">
    <property type="entry name" value="Dynein_C"/>
    <property type="match status" value="1"/>
</dbReference>
<dbReference type="Proteomes" id="UP001235939">
    <property type="component" value="Chromosome 11"/>
</dbReference>
<dbReference type="InterPro" id="IPR003593">
    <property type="entry name" value="AAA+_ATPase"/>
</dbReference>
<dbReference type="Gene3D" id="1.10.8.1220">
    <property type="match status" value="1"/>
</dbReference>
<dbReference type="PANTHER" id="PTHR46532:SF13">
    <property type="entry name" value="CYTOPLASMIC DYNEIN 1 HEAVY CHAIN 1"/>
    <property type="match status" value="1"/>
</dbReference>
<dbReference type="InterPro" id="IPR054354">
    <property type="entry name" value="DYNC2H1-like_lid"/>
</dbReference>
<dbReference type="Pfam" id="PF03028">
    <property type="entry name" value="Dynein_heavy"/>
    <property type="match status" value="1"/>
</dbReference>
<proteinExistence type="inferred from homology"/>
<dbReference type="Gene3D" id="1.20.920.60">
    <property type="match status" value="1"/>
</dbReference>
<dbReference type="Gene3D" id="1.20.1270.280">
    <property type="match status" value="1"/>
</dbReference>
<dbReference type="InterPro" id="IPR026983">
    <property type="entry name" value="DHC"/>
</dbReference>
<dbReference type="Gene3D" id="3.10.490.20">
    <property type="match status" value="1"/>
</dbReference>
<feature type="domain" description="AAA+ ATPase" evidence="3">
    <location>
        <begin position="561"/>
        <end position="727"/>
    </location>
</feature>
<dbReference type="Pfam" id="PF17852">
    <property type="entry name" value="Dynein_AAA_lid"/>
    <property type="match status" value="1"/>
</dbReference>
<dbReference type="Gene3D" id="1.20.920.30">
    <property type="match status" value="1"/>
</dbReference>
<evidence type="ECO:0000256" key="2">
    <source>
        <dbReference type="SAM" id="Coils"/>
    </source>
</evidence>
<evidence type="ECO:0000313" key="4">
    <source>
        <dbReference type="EMBL" id="UYV74434.1"/>
    </source>
</evidence>
<dbReference type="InterPro" id="IPR035706">
    <property type="entry name" value="AAA_9"/>
</dbReference>
<protein>
    <submittedName>
        <fullName evidence="4">DYNC1H1</fullName>
    </submittedName>
</protein>
<dbReference type="SUPFAM" id="SSF52540">
    <property type="entry name" value="P-loop containing nucleoside triphosphate hydrolases"/>
    <property type="match status" value="2"/>
</dbReference>
<dbReference type="EMBL" id="CP092873">
    <property type="protein sequence ID" value="UYV74434.1"/>
    <property type="molecule type" value="Genomic_DNA"/>
</dbReference>
<dbReference type="Gene3D" id="1.20.920.20">
    <property type="match status" value="3"/>
</dbReference>
<dbReference type="InterPro" id="IPR043160">
    <property type="entry name" value="Dynein_C_barrel"/>
</dbReference>
<dbReference type="InterPro" id="IPR042219">
    <property type="entry name" value="AAA_lid_11_sf"/>
</dbReference>
<dbReference type="Gene3D" id="1.10.8.720">
    <property type="entry name" value="Region D6 of dynein motor"/>
    <property type="match status" value="1"/>
</dbReference>
<organism evidence="4 5">
    <name type="scientific">Cordylochernes scorpioides</name>
    <dbReference type="NCBI Taxonomy" id="51811"/>
    <lineage>
        <taxon>Eukaryota</taxon>
        <taxon>Metazoa</taxon>
        <taxon>Ecdysozoa</taxon>
        <taxon>Arthropoda</taxon>
        <taxon>Chelicerata</taxon>
        <taxon>Arachnida</taxon>
        <taxon>Pseudoscorpiones</taxon>
        <taxon>Cheliferoidea</taxon>
        <taxon>Chernetidae</taxon>
        <taxon>Cordylochernes</taxon>
    </lineage>
</organism>
<dbReference type="Pfam" id="PF12775">
    <property type="entry name" value="AAA_7"/>
    <property type="match status" value="1"/>
</dbReference>
<dbReference type="InterPro" id="IPR041228">
    <property type="entry name" value="Dynein_C"/>
</dbReference>
<evidence type="ECO:0000259" key="3">
    <source>
        <dbReference type="SMART" id="SM00382"/>
    </source>
</evidence>
<dbReference type="InterPro" id="IPR027417">
    <property type="entry name" value="P-loop_NTPase"/>
</dbReference>
<dbReference type="SMART" id="SM00382">
    <property type="entry name" value="AAA"/>
    <property type="match status" value="2"/>
</dbReference>
<dbReference type="Pfam" id="PF12781">
    <property type="entry name" value="AAA_9"/>
    <property type="match status" value="1"/>
</dbReference>
<dbReference type="Pfam" id="PF22597">
    <property type="entry name" value="DYN_lid"/>
    <property type="match status" value="1"/>
</dbReference>
<dbReference type="InterPro" id="IPR041466">
    <property type="entry name" value="Dynein_AAA5_ext"/>
</dbReference>
<dbReference type="Gene3D" id="3.40.50.300">
    <property type="entry name" value="P-loop containing nucleotide triphosphate hydrolases"/>
    <property type="match status" value="3"/>
</dbReference>
<dbReference type="Pfam" id="PF12777">
    <property type="entry name" value="MT"/>
    <property type="match status" value="2"/>
</dbReference>
<keyword evidence="2" id="KW-0175">Coiled coil</keyword>
<dbReference type="InterPro" id="IPR004273">
    <property type="entry name" value="Dynein_heavy_D6_P-loop"/>
</dbReference>
<dbReference type="InterPro" id="IPR024317">
    <property type="entry name" value="Dynein_heavy_chain_D4_dom"/>
</dbReference>
<gene>
    <name evidence="4" type="ORF">LAZ67_11003557</name>
</gene>
<accession>A0ABY6L0N6</accession>
<keyword evidence="5" id="KW-1185">Reference proteome</keyword>
<dbReference type="InterPro" id="IPR041658">
    <property type="entry name" value="AAA_lid_11"/>
</dbReference>
<name>A0ABY6L0N6_9ARAC</name>